<feature type="compositionally biased region" description="Pro residues" evidence="1">
    <location>
        <begin position="290"/>
        <end position="303"/>
    </location>
</feature>
<feature type="compositionally biased region" description="Basic and acidic residues" evidence="1">
    <location>
        <begin position="591"/>
        <end position="605"/>
    </location>
</feature>
<feature type="compositionally biased region" description="Low complexity" evidence="1">
    <location>
        <begin position="606"/>
        <end position="620"/>
    </location>
</feature>
<feature type="compositionally biased region" description="Pro residues" evidence="1">
    <location>
        <begin position="1"/>
        <end position="14"/>
    </location>
</feature>
<feature type="compositionally biased region" description="Polar residues" evidence="1">
    <location>
        <begin position="196"/>
        <end position="220"/>
    </location>
</feature>
<keyword evidence="3" id="KW-1185">Reference proteome</keyword>
<accession>A0A6A6NZE4</accession>
<feature type="compositionally biased region" description="Acidic residues" evidence="1">
    <location>
        <begin position="698"/>
        <end position="707"/>
    </location>
</feature>
<gene>
    <name evidence="2" type="ORF">BDY21DRAFT_372109</name>
</gene>
<feature type="region of interest" description="Disordered" evidence="1">
    <location>
        <begin position="1"/>
        <end position="230"/>
    </location>
</feature>
<organism evidence="2 3">
    <name type="scientific">Lineolata rhizophorae</name>
    <dbReference type="NCBI Taxonomy" id="578093"/>
    <lineage>
        <taxon>Eukaryota</taxon>
        <taxon>Fungi</taxon>
        <taxon>Dikarya</taxon>
        <taxon>Ascomycota</taxon>
        <taxon>Pezizomycotina</taxon>
        <taxon>Dothideomycetes</taxon>
        <taxon>Dothideomycetes incertae sedis</taxon>
        <taxon>Lineolatales</taxon>
        <taxon>Lineolataceae</taxon>
        <taxon>Lineolata</taxon>
    </lineage>
</organism>
<feature type="compositionally biased region" description="Polar residues" evidence="1">
    <location>
        <begin position="432"/>
        <end position="442"/>
    </location>
</feature>
<dbReference type="EMBL" id="MU001682">
    <property type="protein sequence ID" value="KAF2456613.1"/>
    <property type="molecule type" value="Genomic_DNA"/>
</dbReference>
<protein>
    <submittedName>
        <fullName evidence="2">Uncharacterized protein</fullName>
    </submittedName>
</protein>
<feature type="compositionally biased region" description="Pro residues" evidence="1">
    <location>
        <begin position="627"/>
        <end position="637"/>
    </location>
</feature>
<feature type="compositionally biased region" description="Basic and acidic residues" evidence="1">
    <location>
        <begin position="267"/>
        <end position="276"/>
    </location>
</feature>
<evidence type="ECO:0000313" key="3">
    <source>
        <dbReference type="Proteomes" id="UP000799766"/>
    </source>
</evidence>
<feature type="compositionally biased region" description="Low complexity" evidence="1">
    <location>
        <begin position="460"/>
        <end position="471"/>
    </location>
</feature>
<evidence type="ECO:0000313" key="2">
    <source>
        <dbReference type="EMBL" id="KAF2456613.1"/>
    </source>
</evidence>
<proteinExistence type="predicted"/>
<feature type="compositionally biased region" description="Polar residues" evidence="1">
    <location>
        <begin position="30"/>
        <end position="39"/>
    </location>
</feature>
<name>A0A6A6NZE4_9PEZI</name>
<feature type="compositionally biased region" description="Basic and acidic residues" evidence="1">
    <location>
        <begin position="472"/>
        <end position="501"/>
    </location>
</feature>
<feature type="region of interest" description="Disordered" evidence="1">
    <location>
        <begin position="659"/>
        <end position="762"/>
    </location>
</feature>
<reference evidence="2" key="1">
    <citation type="journal article" date="2020" name="Stud. Mycol.">
        <title>101 Dothideomycetes genomes: a test case for predicting lifestyles and emergence of pathogens.</title>
        <authorList>
            <person name="Haridas S."/>
            <person name="Albert R."/>
            <person name="Binder M."/>
            <person name="Bloem J."/>
            <person name="Labutti K."/>
            <person name="Salamov A."/>
            <person name="Andreopoulos B."/>
            <person name="Baker S."/>
            <person name="Barry K."/>
            <person name="Bills G."/>
            <person name="Bluhm B."/>
            <person name="Cannon C."/>
            <person name="Castanera R."/>
            <person name="Culley D."/>
            <person name="Daum C."/>
            <person name="Ezra D."/>
            <person name="Gonzalez J."/>
            <person name="Henrissat B."/>
            <person name="Kuo A."/>
            <person name="Liang C."/>
            <person name="Lipzen A."/>
            <person name="Lutzoni F."/>
            <person name="Magnuson J."/>
            <person name="Mondo S."/>
            <person name="Nolan M."/>
            <person name="Ohm R."/>
            <person name="Pangilinan J."/>
            <person name="Park H.-J."/>
            <person name="Ramirez L."/>
            <person name="Alfaro M."/>
            <person name="Sun H."/>
            <person name="Tritt A."/>
            <person name="Yoshinaga Y."/>
            <person name="Zwiers L.-H."/>
            <person name="Turgeon B."/>
            <person name="Goodwin S."/>
            <person name="Spatafora J."/>
            <person name="Crous P."/>
            <person name="Grigoriev I."/>
        </authorList>
    </citation>
    <scope>NUCLEOTIDE SEQUENCE</scope>
    <source>
        <strain evidence="2">ATCC 16933</strain>
    </source>
</reference>
<sequence>MPQRPGPNNFPSPPAWTGLYFSPPDDDIVSTVSATSSTKQQHRSASYMALTGTPPVPPVARTATFRVPAQNPFTPRPRQQHISARRGQPDLQAVVAEELPAMPRPVVRRKPVPRTPWPAGVVSPEDARQEAANQDDDEDMFPRPPAQPNRAVTFDAMGVPPTPAEKPPKRRSPPLRLSPKRLSPRRRCPGDRGPDNSSKNNNSRSTGASESNATTSTQRRFNAMDVPEHRLRELEAANDARAQRAYFQDYSHVATITPTTAVPLAQAEHHSLRHESAQAQHRRASHTVSTPPPSSRVPGPMPPLSAGAATRGLYMKAASQPRPGSENSRSSGRHDSKGDGSKPVPSWRARLRAEWARYREAPASDGELLLDAYRRYLAGAPARGARLRDEVRRYREAPPSDGELWMDVYRRYKAKKRAAKAQEQLRAAAASGETSPARSSASGGEKVAGRKKGFLAKLLEPLSPTGTGSSSSEDKKNKMERSHSDTYAEKERRQWKQDVKGHVGAPLPRGVSVASPSWKRQSSLPAPDKKRHNKVRKPIPTKTGKSKIPTNLFRHRNNSTVSSMVCRGDVPPTPDPAEDTMPLSPPTHQPYDFDAHYVSHNRTEEQPSQQWQQQWPQQQQQRDDPLEPPPPPRPPQPSYALAMPFCNGGGAHEIRHVPAHRVEPGNVHKLPTRPVSTHGMLDFEPAPELESDAKSDDFCDDYDEDNELYAPPPPQQPTEDRHRPVRASSVYSRFTDGRSIAFGPAEPLPPRMRWKQDDGGWI</sequence>
<evidence type="ECO:0000256" key="1">
    <source>
        <dbReference type="SAM" id="MobiDB-lite"/>
    </source>
</evidence>
<feature type="region of interest" description="Disordered" evidence="1">
    <location>
        <begin position="264"/>
        <end position="345"/>
    </location>
</feature>
<dbReference type="AlphaFoldDB" id="A0A6A6NZE4"/>
<feature type="compositionally biased region" description="Basic residues" evidence="1">
    <location>
        <begin position="168"/>
        <end position="187"/>
    </location>
</feature>
<feature type="compositionally biased region" description="Basic residues" evidence="1">
    <location>
        <begin position="529"/>
        <end position="539"/>
    </location>
</feature>
<dbReference type="Proteomes" id="UP000799766">
    <property type="component" value="Unassembled WGS sequence"/>
</dbReference>
<feature type="compositionally biased region" description="Polar residues" evidence="1">
    <location>
        <begin position="514"/>
        <end position="524"/>
    </location>
</feature>
<feature type="region of interest" description="Disordered" evidence="1">
    <location>
        <begin position="423"/>
        <end position="647"/>
    </location>
</feature>